<name>A0ABS9TNX3_9PSEU</name>
<accession>A0ABS9TNX3</accession>
<proteinExistence type="predicted"/>
<evidence type="ECO:0000313" key="2">
    <source>
        <dbReference type="Proteomes" id="UP001299970"/>
    </source>
</evidence>
<organism evidence="1 2">
    <name type="scientific">Pseudonocardia alaniniphila</name>
    <dbReference type="NCBI Taxonomy" id="75291"/>
    <lineage>
        <taxon>Bacteria</taxon>
        <taxon>Bacillati</taxon>
        <taxon>Actinomycetota</taxon>
        <taxon>Actinomycetes</taxon>
        <taxon>Pseudonocardiales</taxon>
        <taxon>Pseudonocardiaceae</taxon>
        <taxon>Pseudonocardia</taxon>
    </lineage>
</organism>
<comment type="caution">
    <text evidence="1">The sequence shown here is derived from an EMBL/GenBank/DDBJ whole genome shotgun (WGS) entry which is preliminary data.</text>
</comment>
<dbReference type="EMBL" id="JAKXMK010000031">
    <property type="protein sequence ID" value="MCH6170237.1"/>
    <property type="molecule type" value="Genomic_DNA"/>
</dbReference>
<reference evidence="1 2" key="1">
    <citation type="submission" date="2022-03" db="EMBL/GenBank/DDBJ databases">
        <title>Pseudonocardia alaer sp. nov., a novel actinomycete isolated from reed forest soil.</title>
        <authorList>
            <person name="Wang L."/>
        </authorList>
    </citation>
    <scope>NUCLEOTIDE SEQUENCE [LARGE SCALE GENOMIC DNA]</scope>
    <source>
        <strain evidence="1 2">Y-16303</strain>
    </source>
</reference>
<dbReference type="RefSeq" id="WP_241041046.1">
    <property type="nucleotide sequence ID" value="NZ_BAAAJF010000063.1"/>
</dbReference>
<sequence length="105" mass="11288">MCVLCYELAPEDHWTDGVSVGETPDMPGRPRYRRTRILAAVLAPYGLTVSDPGKGAHRVIADRKGSAEVAAALPAVWQAAERLSRRKIDVLDPGLLAAIDPDDPA</sequence>
<protein>
    <submittedName>
        <fullName evidence="1">Uncharacterized protein</fullName>
    </submittedName>
</protein>
<dbReference type="Proteomes" id="UP001299970">
    <property type="component" value="Unassembled WGS sequence"/>
</dbReference>
<keyword evidence="2" id="KW-1185">Reference proteome</keyword>
<gene>
    <name evidence="1" type="ORF">MMF94_31430</name>
</gene>
<evidence type="ECO:0000313" key="1">
    <source>
        <dbReference type="EMBL" id="MCH6170237.1"/>
    </source>
</evidence>